<dbReference type="EMBL" id="JBBWWQ010000003">
    <property type="protein sequence ID" value="KAK8951039.1"/>
    <property type="molecule type" value="Genomic_DNA"/>
</dbReference>
<organism evidence="4 5">
    <name type="scientific">Platanthera zijinensis</name>
    <dbReference type="NCBI Taxonomy" id="2320716"/>
    <lineage>
        <taxon>Eukaryota</taxon>
        <taxon>Viridiplantae</taxon>
        <taxon>Streptophyta</taxon>
        <taxon>Embryophyta</taxon>
        <taxon>Tracheophyta</taxon>
        <taxon>Spermatophyta</taxon>
        <taxon>Magnoliopsida</taxon>
        <taxon>Liliopsida</taxon>
        <taxon>Asparagales</taxon>
        <taxon>Orchidaceae</taxon>
        <taxon>Orchidoideae</taxon>
        <taxon>Orchideae</taxon>
        <taxon>Orchidinae</taxon>
        <taxon>Platanthera</taxon>
    </lineage>
</organism>
<name>A0AAP0GC12_9ASPA</name>
<evidence type="ECO:0000313" key="4">
    <source>
        <dbReference type="EMBL" id="KAK8951039.1"/>
    </source>
</evidence>
<feature type="repeat" description="WD" evidence="3">
    <location>
        <begin position="334"/>
        <end position="365"/>
    </location>
</feature>
<dbReference type="SUPFAM" id="SSF50978">
    <property type="entry name" value="WD40 repeat-like"/>
    <property type="match status" value="1"/>
</dbReference>
<evidence type="ECO:0000256" key="3">
    <source>
        <dbReference type="PROSITE-ProRule" id="PRU00221"/>
    </source>
</evidence>
<gene>
    <name evidence="4" type="ORF">KSP39_PZI004621</name>
</gene>
<dbReference type="PROSITE" id="PS50294">
    <property type="entry name" value="WD_REPEATS_REGION"/>
    <property type="match status" value="3"/>
</dbReference>
<evidence type="ECO:0000313" key="5">
    <source>
        <dbReference type="Proteomes" id="UP001418222"/>
    </source>
</evidence>
<keyword evidence="2" id="KW-0677">Repeat</keyword>
<feature type="repeat" description="WD" evidence="3">
    <location>
        <begin position="247"/>
        <end position="288"/>
    </location>
</feature>
<keyword evidence="5" id="KW-1185">Reference proteome</keyword>
<dbReference type="PANTHER" id="PTHR14221:SF57">
    <property type="entry name" value="TRANSDUCIN_WD40 REPEAT-LIKE SUPERFAMILY PROTEIN"/>
    <property type="match status" value="1"/>
</dbReference>
<dbReference type="Pfam" id="PF00400">
    <property type="entry name" value="WD40"/>
    <property type="match status" value="4"/>
</dbReference>
<accession>A0AAP0GC12</accession>
<dbReference type="SMART" id="SM00320">
    <property type="entry name" value="WD40"/>
    <property type="match status" value="7"/>
</dbReference>
<dbReference type="Gene3D" id="2.130.10.10">
    <property type="entry name" value="YVTN repeat-like/Quinoprotein amine dehydrogenase"/>
    <property type="match status" value="3"/>
</dbReference>
<comment type="caution">
    <text evidence="4">The sequence shown here is derived from an EMBL/GenBank/DDBJ whole genome shotgun (WGS) entry which is preliminary data.</text>
</comment>
<dbReference type="PRINTS" id="PR00320">
    <property type="entry name" value="GPROTEINBRPT"/>
</dbReference>
<dbReference type="InterPro" id="IPR015943">
    <property type="entry name" value="WD40/YVTN_repeat-like_dom_sf"/>
</dbReference>
<dbReference type="InterPro" id="IPR001680">
    <property type="entry name" value="WD40_rpt"/>
</dbReference>
<dbReference type="InterPro" id="IPR020472">
    <property type="entry name" value="WD40_PAC1"/>
</dbReference>
<keyword evidence="1 3" id="KW-0853">WD repeat</keyword>
<dbReference type="PROSITE" id="PS50082">
    <property type="entry name" value="WD_REPEATS_2"/>
    <property type="match status" value="3"/>
</dbReference>
<dbReference type="Proteomes" id="UP001418222">
    <property type="component" value="Unassembled WGS sequence"/>
</dbReference>
<proteinExistence type="predicted"/>
<feature type="repeat" description="WD" evidence="3">
    <location>
        <begin position="374"/>
        <end position="406"/>
    </location>
</feature>
<dbReference type="InterPro" id="IPR036322">
    <property type="entry name" value="WD40_repeat_dom_sf"/>
</dbReference>
<dbReference type="InterPro" id="IPR040324">
    <property type="entry name" value="WDR44/Dgr2"/>
</dbReference>
<sequence length="712" mass="79989">MYNSDAGQEVFFDSDDNIRTSVDSASSYFSVDEGHEFNLRILNAESWMGDMLSVQERRQKFFSTMEFGDFIVSQSDISLRLEESGLPKCIEPRLAESNVASLDSFSESNDGRQEDSLYCIRNLDNGKVFTVHEHGDNGLPSMLKELGSDKLLTYMEFEKLLGLHSSVRELMNRKVSPSEEKQCEVFTRRKKHRNWWRRLINRIHIVVMCKNDTSVKNSKLSRTMRTKVLRHRKRCIELTGLFIEQEFLAHKGSVRTMKFSPSGWYLASGGEDCIVRIWQIKEAETSCKCIVENGPANCFGKSKCSSLIGVKGRSASIVFPKKAFKILEKPLQEFIGHTGDILDVSWSASDFLLTSSMDKTVRLWKAGCNGCVRVFRHNDYVTCIQFNPVDERYFISGSIDGKVRIWGVSKNLVVDWADIRDIVTAVCYRPDGKGFVVGSIKGNCHFFEFLAGNSLQTYMQFSIEGKHKSAGKRVTGLQFSPEDAQQIMITSADSKVRIFDGFGIVHKFRAWTAPTHSPTYPPAPVPLPPPPLKAGLRKTKSHLSASFTSNGRHIVSVGEDSTVCIWNYDFSRKPSARGAKSIRAFELFFSKGASVAVPWPNMPQTMSGLRESSFHPPPSLKILEPSTWLSNSVCFFLGSWLFADGASRVGPAEKLPLSAEADCAHSGNYRRELNHHYQQLTSLAAMWSMGIATAGSDGFIRSYHNYGLPVWS</sequence>
<protein>
    <submittedName>
        <fullName evidence="4">Uncharacterized protein</fullName>
    </submittedName>
</protein>
<reference evidence="4 5" key="1">
    <citation type="journal article" date="2022" name="Nat. Plants">
        <title>Genomes of leafy and leafless Platanthera orchids illuminate the evolution of mycoheterotrophy.</title>
        <authorList>
            <person name="Li M.H."/>
            <person name="Liu K.W."/>
            <person name="Li Z."/>
            <person name="Lu H.C."/>
            <person name="Ye Q.L."/>
            <person name="Zhang D."/>
            <person name="Wang J.Y."/>
            <person name="Li Y.F."/>
            <person name="Zhong Z.M."/>
            <person name="Liu X."/>
            <person name="Yu X."/>
            <person name="Liu D.K."/>
            <person name="Tu X.D."/>
            <person name="Liu B."/>
            <person name="Hao Y."/>
            <person name="Liao X.Y."/>
            <person name="Jiang Y.T."/>
            <person name="Sun W.H."/>
            <person name="Chen J."/>
            <person name="Chen Y.Q."/>
            <person name="Ai Y."/>
            <person name="Zhai J.W."/>
            <person name="Wu S.S."/>
            <person name="Zhou Z."/>
            <person name="Hsiao Y.Y."/>
            <person name="Wu W.L."/>
            <person name="Chen Y.Y."/>
            <person name="Lin Y.F."/>
            <person name="Hsu J.L."/>
            <person name="Li C.Y."/>
            <person name="Wang Z.W."/>
            <person name="Zhao X."/>
            <person name="Zhong W.Y."/>
            <person name="Ma X.K."/>
            <person name="Ma L."/>
            <person name="Huang J."/>
            <person name="Chen G.Z."/>
            <person name="Huang M.Z."/>
            <person name="Huang L."/>
            <person name="Peng D.H."/>
            <person name="Luo Y.B."/>
            <person name="Zou S.Q."/>
            <person name="Chen S.P."/>
            <person name="Lan S."/>
            <person name="Tsai W.C."/>
            <person name="Van de Peer Y."/>
            <person name="Liu Z.J."/>
        </authorList>
    </citation>
    <scope>NUCLEOTIDE SEQUENCE [LARGE SCALE GENOMIC DNA]</scope>
    <source>
        <strain evidence="4">Lor287</strain>
    </source>
</reference>
<evidence type="ECO:0000256" key="2">
    <source>
        <dbReference type="ARBA" id="ARBA00022737"/>
    </source>
</evidence>
<dbReference type="AlphaFoldDB" id="A0AAP0GC12"/>
<dbReference type="PANTHER" id="PTHR14221">
    <property type="entry name" value="WD REPEAT DOMAIN 44"/>
    <property type="match status" value="1"/>
</dbReference>
<evidence type="ECO:0000256" key="1">
    <source>
        <dbReference type="ARBA" id="ARBA00022574"/>
    </source>
</evidence>